<evidence type="ECO:0000256" key="3">
    <source>
        <dbReference type="SAM" id="MobiDB-lite"/>
    </source>
</evidence>
<dbReference type="OMA" id="MCEKLMR"/>
<dbReference type="Gene3D" id="1.25.10.10">
    <property type="entry name" value="Leucine-rich Repeat Variant"/>
    <property type="match status" value="1"/>
</dbReference>
<sequence>MSNYFALIFLCFIATRWVAQEEIVDENAVFIDYSKEDIIDKLQKLDDMNPAMIKTYCQHLPELLDAAGPDIIPYIKETLLKFSKESSPIKKLFLQQIPGVLKFLENQGQGQLMKDTVLPPIFDLLGNQDLDIKEEAASQLAQLVNILSDKEKGDFILKKVIEMANDDESEDNRLVAVQLFGKLASSFGKDLCDQHIVKLFLYLGDNPSTKVRRETVNYLPVISQNCSKELFDNKLIPFYRIKCNEHLWHMRKSCVEVIVELSKIADSEKKQILSQIMTDQFLEDQNRWVKVEAYKMLGPFIATLENQKQISEKLFIHFNKMTEYNVNHLSNQDEIMIKCSFYFPAVLQVFGVGKWAELRNTLYTLIKHRNKNVKKPIACSLHEVAKIIKQKRAEDDLFEVYEKVLKDQSDEVRFGAIKNLSNFLEIFDQEKKESLVEVLQTVQKDPKKWRIRSLISKQIKNFAKIYTPEIIFQYILPIATKLCNDTVNLVREEASRQMYALVDALNGTPQFIMVIEVIKGFADSKKYSQRQVYVLICSELMNMVDIFEEYFLDIFYKLADDPVSNVRITLARTIVQHIQSDGKLKDHPKIKEMVEKLRQDSSSEVRIQITYLDPIVDDEEDEQQQKNQNSEDKKIGNQNVEINQTEQKKGEEEDVPQIEEQQESTDQQKNEVNQKQQEEQNQQKDVQEEKTQEQQIYEEKPQEQLDEKHDQETEQKQQGEVNQSLEIEQNENENEKQNEVQQNQDEQEQKDQKKDELNEIDAQEKQDEQKYEQELKEENEIKEEQEKQAEQQINQDNQDKNVEKEVSQDNSEEVIQKKEVLDEEQQQQKVQENVNDQEKEQAQQENLQENAQKEKEEEQQEESQLENKQEEKQQDEQQNEQQDEQQEEQQEEQQKNEEKQGDDQQQDEQQQEEKQEEKQQDEKQEDEQLQEEKYEDSQQLQEQNENQEEKQVEQEENQKQEEKEQQQEEEVQQNEKTDELQGDKQETIPQQQEELENDKKSDQKDQEDEKNDTECQDGKEQQKNENFEENQENTEKNE</sequence>
<dbReference type="AlphaFoldDB" id="A0A0V0QZA1"/>
<keyword evidence="4" id="KW-0732">Signal</keyword>
<evidence type="ECO:0000256" key="4">
    <source>
        <dbReference type="SAM" id="SignalP"/>
    </source>
</evidence>
<feature type="compositionally biased region" description="Basic and acidic residues" evidence="3">
    <location>
        <begin position="892"/>
        <end position="902"/>
    </location>
</feature>
<feature type="signal peptide" evidence="4">
    <location>
        <begin position="1"/>
        <end position="19"/>
    </location>
</feature>
<feature type="compositionally biased region" description="Basic and acidic residues" evidence="3">
    <location>
        <begin position="973"/>
        <end position="986"/>
    </location>
</feature>
<comment type="caution">
    <text evidence="5">The sequence shown here is derived from an EMBL/GenBank/DDBJ whole genome shotgun (WGS) entry which is preliminary data.</text>
</comment>
<dbReference type="OrthoDB" id="340346at2759"/>
<feature type="region of interest" description="Disordered" evidence="3">
    <location>
        <begin position="612"/>
        <end position="1038"/>
    </location>
</feature>
<evidence type="ECO:0000313" key="6">
    <source>
        <dbReference type="Proteomes" id="UP000054937"/>
    </source>
</evidence>
<feature type="repeat" description="HEAT" evidence="2">
    <location>
        <begin position="117"/>
        <end position="151"/>
    </location>
</feature>
<feature type="repeat" description="HEAT" evidence="2">
    <location>
        <begin position="156"/>
        <end position="195"/>
    </location>
</feature>
<dbReference type="InParanoid" id="A0A0V0QZA1"/>
<feature type="compositionally biased region" description="Basic and acidic residues" evidence="3">
    <location>
        <begin position="747"/>
        <end position="789"/>
    </location>
</feature>
<feature type="compositionally biased region" description="Acidic residues" evidence="3">
    <location>
        <begin position="652"/>
        <end position="663"/>
    </location>
</feature>
<feature type="compositionally biased region" description="Polar residues" evidence="3">
    <location>
        <begin position="718"/>
        <end position="727"/>
    </location>
</feature>
<feature type="compositionally biased region" description="Basic and acidic residues" evidence="3">
    <location>
        <begin position="676"/>
        <end position="717"/>
    </location>
</feature>
<dbReference type="PANTHER" id="PTHR10648">
    <property type="entry name" value="SERINE/THREONINE-PROTEIN PHOSPHATASE PP2A 65 KDA REGULATORY SUBUNIT"/>
    <property type="match status" value="1"/>
</dbReference>
<feature type="compositionally biased region" description="Basic and acidic residues" evidence="3">
    <location>
        <begin position="865"/>
        <end position="875"/>
    </location>
</feature>
<feature type="compositionally biased region" description="Basic and acidic residues" evidence="3">
    <location>
        <begin position="911"/>
        <end position="922"/>
    </location>
</feature>
<feature type="compositionally biased region" description="Basic and acidic residues" evidence="3">
    <location>
        <begin position="1012"/>
        <end position="1026"/>
    </location>
</feature>
<dbReference type="Proteomes" id="UP000054937">
    <property type="component" value="Unassembled WGS sequence"/>
</dbReference>
<accession>A0A0V0QZA1</accession>
<dbReference type="GO" id="GO:0005737">
    <property type="term" value="C:cytoplasm"/>
    <property type="evidence" value="ECO:0007669"/>
    <property type="project" value="TreeGrafter"/>
</dbReference>
<dbReference type="InterPro" id="IPR021133">
    <property type="entry name" value="HEAT_type_2"/>
</dbReference>
<evidence type="ECO:0000256" key="1">
    <source>
        <dbReference type="ARBA" id="ARBA00022737"/>
    </source>
</evidence>
<name>A0A0V0QZA1_PSEPJ</name>
<gene>
    <name evidence="5" type="ORF">PPERSA_11193</name>
</gene>
<feature type="chain" id="PRO_5006867641" evidence="4">
    <location>
        <begin position="20"/>
        <end position="1038"/>
    </location>
</feature>
<feature type="compositionally biased region" description="Polar residues" evidence="3">
    <location>
        <begin position="636"/>
        <end position="645"/>
    </location>
</feature>
<dbReference type="SUPFAM" id="SSF48371">
    <property type="entry name" value="ARM repeat"/>
    <property type="match status" value="1"/>
</dbReference>
<feature type="compositionally biased region" description="Basic and acidic residues" evidence="3">
    <location>
        <begin position="947"/>
        <end position="966"/>
    </location>
</feature>
<proteinExistence type="predicted"/>
<organism evidence="5 6">
    <name type="scientific">Pseudocohnilembus persalinus</name>
    <name type="common">Ciliate</name>
    <dbReference type="NCBI Taxonomy" id="266149"/>
    <lineage>
        <taxon>Eukaryota</taxon>
        <taxon>Sar</taxon>
        <taxon>Alveolata</taxon>
        <taxon>Ciliophora</taxon>
        <taxon>Intramacronucleata</taxon>
        <taxon>Oligohymenophorea</taxon>
        <taxon>Scuticociliatia</taxon>
        <taxon>Philasterida</taxon>
        <taxon>Pseudocohnilembidae</taxon>
        <taxon>Pseudocohnilembus</taxon>
    </lineage>
</organism>
<dbReference type="InterPro" id="IPR051023">
    <property type="entry name" value="PP2A_Regulatory_Subunit_A"/>
</dbReference>
<dbReference type="InterPro" id="IPR016024">
    <property type="entry name" value="ARM-type_fold"/>
</dbReference>
<feature type="compositionally biased region" description="Acidic residues" evidence="3">
    <location>
        <begin position="877"/>
        <end position="891"/>
    </location>
</feature>
<evidence type="ECO:0000313" key="5">
    <source>
        <dbReference type="EMBL" id="KRX07644.1"/>
    </source>
</evidence>
<keyword evidence="1" id="KW-0677">Repeat</keyword>
<feature type="repeat" description="HEAT" evidence="2">
    <location>
        <begin position="397"/>
        <end position="435"/>
    </location>
</feature>
<dbReference type="InterPro" id="IPR011989">
    <property type="entry name" value="ARM-like"/>
</dbReference>
<dbReference type="PANTHER" id="PTHR10648:SF1">
    <property type="entry name" value="SERINE_THREONINE-PROTEIN PHOSPHATASE 4 REGULATORY SUBUNIT 1"/>
    <property type="match status" value="1"/>
</dbReference>
<dbReference type="EMBL" id="LDAU01000082">
    <property type="protein sequence ID" value="KRX07644.1"/>
    <property type="molecule type" value="Genomic_DNA"/>
</dbReference>
<dbReference type="PROSITE" id="PS50077">
    <property type="entry name" value="HEAT_REPEAT"/>
    <property type="match status" value="3"/>
</dbReference>
<dbReference type="GO" id="GO:0019888">
    <property type="term" value="F:protein phosphatase regulator activity"/>
    <property type="evidence" value="ECO:0007669"/>
    <property type="project" value="TreeGrafter"/>
</dbReference>
<keyword evidence="6" id="KW-1185">Reference proteome</keyword>
<reference evidence="5 6" key="1">
    <citation type="journal article" date="2015" name="Sci. Rep.">
        <title>Genome of the facultative scuticociliatosis pathogen Pseudocohnilembus persalinus provides insight into its virulence through horizontal gene transfer.</title>
        <authorList>
            <person name="Xiong J."/>
            <person name="Wang G."/>
            <person name="Cheng J."/>
            <person name="Tian M."/>
            <person name="Pan X."/>
            <person name="Warren A."/>
            <person name="Jiang C."/>
            <person name="Yuan D."/>
            <person name="Miao W."/>
        </authorList>
    </citation>
    <scope>NUCLEOTIDE SEQUENCE [LARGE SCALE GENOMIC DNA]</scope>
    <source>
        <strain evidence="5">36N120E</strain>
    </source>
</reference>
<protein>
    <submittedName>
        <fullName evidence="5">Armadillo-type fold</fullName>
    </submittedName>
</protein>
<evidence type="ECO:0000256" key="2">
    <source>
        <dbReference type="PROSITE-ProRule" id="PRU00103"/>
    </source>
</evidence>
<feature type="compositionally biased region" description="Basic and acidic residues" evidence="3">
    <location>
        <begin position="797"/>
        <end position="807"/>
    </location>
</feature>